<reference evidence="1" key="1">
    <citation type="submission" date="2019-03" db="EMBL/GenBank/DDBJ databases">
        <title>Metabolic reconstructions from genomes of highly enriched 'Candidatus Accumulibacter' and 'Candidatus Competibacter' bioreactor populations.</title>
        <authorList>
            <person name="Annavajhala M.K."/>
            <person name="Welles L."/>
            <person name="Abbas B."/>
            <person name="Sorokin D."/>
            <person name="Park H."/>
            <person name="Van Loosdrecht M."/>
            <person name="Chandran K."/>
        </authorList>
    </citation>
    <scope>NUCLEOTIDE SEQUENCE</scope>
    <source>
        <strain evidence="1">SBR_L</strain>
    </source>
</reference>
<dbReference type="Pfam" id="PF13177">
    <property type="entry name" value="DNA_pol3_delta2"/>
    <property type="match status" value="1"/>
</dbReference>
<dbReference type="InterPro" id="IPR050238">
    <property type="entry name" value="DNA_Rep/Repair_Clamp_Loader"/>
</dbReference>
<dbReference type="RefSeq" id="WP_169072074.1">
    <property type="nucleotide sequence ID" value="NZ_SPMX01000098.1"/>
</dbReference>
<dbReference type="EC" id="2.7.7.7" evidence="1"/>
<keyword evidence="1" id="KW-0808">Transferase</keyword>
<protein>
    <submittedName>
        <fullName evidence="1">DNA polymerase III subunit delta</fullName>
        <ecNumber evidence="1">2.7.7.7</ecNumber>
    </submittedName>
</protein>
<dbReference type="EMBL" id="SPMX01000098">
    <property type="protein sequence ID" value="NMQ07834.1"/>
    <property type="molecule type" value="Genomic_DNA"/>
</dbReference>
<gene>
    <name evidence="1" type="primary">holB</name>
    <name evidence="1" type="ORF">E4Q08_22635</name>
</gene>
<evidence type="ECO:0000313" key="1">
    <source>
        <dbReference type="EMBL" id="NMQ07834.1"/>
    </source>
</evidence>
<proteinExistence type="predicted"/>
<name>A0ABX1TDR4_9PROT</name>
<dbReference type="Proteomes" id="UP000886469">
    <property type="component" value="Unassembled WGS sequence"/>
</dbReference>
<dbReference type="GO" id="GO:0003887">
    <property type="term" value="F:DNA-directed DNA polymerase activity"/>
    <property type="evidence" value="ECO:0007669"/>
    <property type="project" value="UniProtKB-EC"/>
</dbReference>
<keyword evidence="1" id="KW-0548">Nucleotidyltransferase</keyword>
<dbReference type="SUPFAM" id="SSF52540">
    <property type="entry name" value="P-loop containing nucleoside triphosphate hydrolases"/>
    <property type="match status" value="1"/>
</dbReference>
<dbReference type="InterPro" id="IPR004622">
    <property type="entry name" value="DNA_pol_HolB"/>
</dbReference>
<dbReference type="PANTHER" id="PTHR11669:SF8">
    <property type="entry name" value="DNA POLYMERASE III SUBUNIT DELTA"/>
    <property type="match status" value="1"/>
</dbReference>
<evidence type="ECO:0000313" key="2">
    <source>
        <dbReference type="Proteomes" id="UP000886469"/>
    </source>
</evidence>
<comment type="caution">
    <text evidence="1">The sequence shown here is derived from an EMBL/GenBank/DDBJ whole genome shotgun (WGS) entry which is preliminary data.</text>
</comment>
<keyword evidence="2" id="KW-1185">Reference proteome</keyword>
<organism evidence="1 2">
    <name type="scientific">Candidatus Accumulibacter contiguus</name>
    <dbReference type="NCBI Taxonomy" id="2954381"/>
    <lineage>
        <taxon>Bacteria</taxon>
        <taxon>Pseudomonadati</taxon>
        <taxon>Pseudomonadota</taxon>
        <taxon>Betaproteobacteria</taxon>
        <taxon>Candidatus Accumulibacter</taxon>
    </lineage>
</organism>
<dbReference type="InterPro" id="IPR027417">
    <property type="entry name" value="P-loop_NTPase"/>
</dbReference>
<accession>A0ABX1TDR4</accession>
<sequence length="371" mass="40726">MNMIELHSTVWQQLCARRAQLPHALLMAGPRGIGKFELASAFAESLLCEDLDASGLACGKCLACGWLAQGNHPDLRLLRPNALAAEAGAEAGEGEDAGKKKPSQQITIDQVRALDDFLHVGTHRHGVRVVLLNPAEAMNRSTANALLKSLEEPIASTLFILVCSEPHRLLPTIRSRCQAIPVHSPVRDLAGRWLRDAGVSDAGNWLALAGGSPLLALELSGSGERVLLDSLLAQVSRGQGLDPLAAATSLDKLVKAEKRPAPLKRVIDWGQKWLFDLVLASEGLPARYFLAQRPLLQDLAQTTDTRKLLAFHRKAIQYKAHCEQPLNSRLFLEEFFFELRAAVPNFLRGIWQKQTPASQLPPQHRARAYCR</sequence>
<dbReference type="NCBIfam" id="TIGR00678">
    <property type="entry name" value="holB"/>
    <property type="match status" value="1"/>
</dbReference>
<dbReference type="PANTHER" id="PTHR11669">
    <property type="entry name" value="REPLICATION FACTOR C / DNA POLYMERASE III GAMMA-TAU SUBUNIT"/>
    <property type="match status" value="1"/>
</dbReference>
<dbReference type="Gene3D" id="3.40.50.300">
    <property type="entry name" value="P-loop containing nucleotide triphosphate hydrolases"/>
    <property type="match status" value="1"/>
</dbReference>